<evidence type="ECO:0000256" key="1">
    <source>
        <dbReference type="ARBA" id="ARBA00010718"/>
    </source>
</evidence>
<comment type="caution">
    <text evidence="9">The sequence shown here is derived from an EMBL/GenBank/DDBJ whole genome shotgun (WGS) entry which is preliminary data.</text>
</comment>
<dbReference type="PANTHER" id="PTHR18952:SF265">
    <property type="entry name" value="CARBONIC ANHYDRASE"/>
    <property type="match status" value="1"/>
</dbReference>
<dbReference type="EMBL" id="QXFY01004454">
    <property type="protein sequence ID" value="KAE9277404.1"/>
    <property type="molecule type" value="Genomic_DNA"/>
</dbReference>
<keyword evidence="7" id="KW-0732">Signal</keyword>
<comment type="similarity">
    <text evidence="1">Belongs to the alpha-carbonic anhydrase family.</text>
</comment>
<dbReference type="GO" id="GO:0004089">
    <property type="term" value="F:carbonate dehydratase activity"/>
    <property type="evidence" value="ECO:0007669"/>
    <property type="project" value="UniProtKB-EC"/>
</dbReference>
<evidence type="ECO:0000256" key="6">
    <source>
        <dbReference type="ARBA" id="ARBA00048348"/>
    </source>
</evidence>
<evidence type="ECO:0000256" key="4">
    <source>
        <dbReference type="ARBA" id="ARBA00022833"/>
    </source>
</evidence>
<name>A0A6G0QA62_9STRA</name>
<keyword evidence="3" id="KW-0479">Metal-binding</keyword>
<gene>
    <name evidence="9" type="ORF">PF008_g28862</name>
</gene>
<evidence type="ECO:0000256" key="3">
    <source>
        <dbReference type="ARBA" id="ARBA00022723"/>
    </source>
</evidence>
<dbReference type="Gene3D" id="3.10.200.10">
    <property type="entry name" value="Alpha carbonic anhydrase"/>
    <property type="match status" value="2"/>
</dbReference>
<evidence type="ECO:0000256" key="2">
    <source>
        <dbReference type="ARBA" id="ARBA00012925"/>
    </source>
</evidence>
<dbReference type="Pfam" id="PF00194">
    <property type="entry name" value="Carb_anhydrase"/>
    <property type="match status" value="2"/>
</dbReference>
<reference evidence="9 10" key="1">
    <citation type="submission" date="2018-09" db="EMBL/GenBank/DDBJ databases">
        <title>Genomic investigation of the strawberry pathogen Phytophthora fragariae indicates pathogenicity is determined by transcriptional variation in three key races.</title>
        <authorList>
            <person name="Adams T.M."/>
            <person name="Armitage A.D."/>
            <person name="Sobczyk M.K."/>
            <person name="Bates H.J."/>
            <person name="Dunwell J.M."/>
            <person name="Nellist C.F."/>
            <person name="Harrison R.J."/>
        </authorList>
    </citation>
    <scope>NUCLEOTIDE SEQUENCE [LARGE SCALE GENOMIC DNA]</scope>
    <source>
        <strain evidence="9 10">NOV-77</strain>
    </source>
</reference>
<keyword evidence="4" id="KW-0862">Zinc</keyword>
<comment type="catalytic activity">
    <reaction evidence="6">
        <text>hydrogencarbonate + H(+) = CO2 + H2O</text>
        <dbReference type="Rhea" id="RHEA:10748"/>
        <dbReference type="ChEBI" id="CHEBI:15377"/>
        <dbReference type="ChEBI" id="CHEBI:15378"/>
        <dbReference type="ChEBI" id="CHEBI:16526"/>
        <dbReference type="ChEBI" id="CHEBI:17544"/>
        <dbReference type="EC" id="4.2.1.1"/>
    </reaction>
</comment>
<proteinExistence type="inferred from homology"/>
<dbReference type="PROSITE" id="PS51144">
    <property type="entry name" value="ALPHA_CA_2"/>
    <property type="match status" value="1"/>
</dbReference>
<feature type="domain" description="Alpha-carbonic anhydrase" evidence="8">
    <location>
        <begin position="26"/>
        <end position="235"/>
    </location>
</feature>
<evidence type="ECO:0000259" key="8">
    <source>
        <dbReference type="PROSITE" id="PS51144"/>
    </source>
</evidence>
<keyword evidence="5" id="KW-0456">Lyase</keyword>
<sequence length="235" mass="24486">MKIFAAAIAAYALTATTVSADGDEGASWGYKTNDTSMAAPDQWTEHYSTCGGQRQSPIDIESTTGCISEKRSLAFSGSCADFNVTQSDESFMASVNGGSCAVSANGASNADSSALLVTGVLFKAVEGESDPWVVSVLDALDNVSANATASASLASYADLVNKAVDAEGVFNYAGSLTTPACSEIVDWWVVKKPVDVSTADLERLQSQLRELHITDDGKNARPVQPLIGRVVTALV</sequence>
<dbReference type="InterPro" id="IPR001148">
    <property type="entry name" value="CA_dom"/>
</dbReference>
<dbReference type="SUPFAM" id="SSF51069">
    <property type="entry name" value="Carbonic anhydrase"/>
    <property type="match status" value="1"/>
</dbReference>
<protein>
    <recommendedName>
        <fullName evidence="2">carbonic anhydrase</fullName>
        <ecNumber evidence="2">4.2.1.1</ecNumber>
    </recommendedName>
</protein>
<dbReference type="AlphaFoldDB" id="A0A6G0QA62"/>
<evidence type="ECO:0000256" key="7">
    <source>
        <dbReference type="SAM" id="SignalP"/>
    </source>
</evidence>
<dbReference type="InterPro" id="IPR036398">
    <property type="entry name" value="CA_dom_sf"/>
</dbReference>
<feature type="chain" id="PRO_5026265155" description="carbonic anhydrase" evidence="7">
    <location>
        <begin position="21"/>
        <end position="235"/>
    </location>
</feature>
<dbReference type="GO" id="GO:0008270">
    <property type="term" value="F:zinc ion binding"/>
    <property type="evidence" value="ECO:0007669"/>
    <property type="project" value="InterPro"/>
</dbReference>
<dbReference type="EC" id="4.2.1.1" evidence="2"/>
<dbReference type="PANTHER" id="PTHR18952">
    <property type="entry name" value="CARBONIC ANHYDRASE"/>
    <property type="match status" value="1"/>
</dbReference>
<organism evidence="9 10">
    <name type="scientific">Phytophthora fragariae</name>
    <dbReference type="NCBI Taxonomy" id="53985"/>
    <lineage>
        <taxon>Eukaryota</taxon>
        <taxon>Sar</taxon>
        <taxon>Stramenopiles</taxon>
        <taxon>Oomycota</taxon>
        <taxon>Peronosporomycetes</taxon>
        <taxon>Peronosporales</taxon>
        <taxon>Peronosporaceae</taxon>
        <taxon>Phytophthora</taxon>
    </lineage>
</organism>
<feature type="signal peptide" evidence="7">
    <location>
        <begin position="1"/>
        <end position="20"/>
    </location>
</feature>
<evidence type="ECO:0000313" key="10">
    <source>
        <dbReference type="Proteomes" id="UP000486351"/>
    </source>
</evidence>
<dbReference type="Proteomes" id="UP000486351">
    <property type="component" value="Unassembled WGS sequence"/>
</dbReference>
<evidence type="ECO:0000256" key="5">
    <source>
        <dbReference type="ARBA" id="ARBA00023239"/>
    </source>
</evidence>
<accession>A0A6G0QA62</accession>
<evidence type="ECO:0000313" key="9">
    <source>
        <dbReference type="EMBL" id="KAE9277404.1"/>
    </source>
</evidence>
<dbReference type="InterPro" id="IPR023561">
    <property type="entry name" value="Carbonic_anhydrase_a-class"/>
</dbReference>
<dbReference type="SMART" id="SM01057">
    <property type="entry name" value="Carb_anhydrase"/>
    <property type="match status" value="1"/>
</dbReference>